<evidence type="ECO:0000256" key="5">
    <source>
        <dbReference type="PROSITE-ProRule" id="PRU00169"/>
    </source>
</evidence>
<dbReference type="Proteomes" id="UP000622580">
    <property type="component" value="Unassembled WGS sequence"/>
</dbReference>
<evidence type="ECO:0000259" key="7">
    <source>
        <dbReference type="PROSITE" id="PS50109"/>
    </source>
</evidence>
<feature type="domain" description="Response regulatory" evidence="8">
    <location>
        <begin position="660"/>
        <end position="777"/>
    </location>
</feature>
<comment type="caution">
    <text evidence="11">The sequence shown here is derived from an EMBL/GenBank/DDBJ whole genome shotgun (WGS) entry which is preliminary data.</text>
</comment>
<dbReference type="InterPro" id="IPR003594">
    <property type="entry name" value="HATPase_dom"/>
</dbReference>
<dbReference type="Gene3D" id="1.10.287.130">
    <property type="match status" value="1"/>
</dbReference>
<dbReference type="Gene3D" id="3.40.50.2300">
    <property type="match status" value="1"/>
</dbReference>
<dbReference type="CDD" id="cd00082">
    <property type="entry name" value="HisKA"/>
    <property type="match status" value="1"/>
</dbReference>
<evidence type="ECO:0000256" key="3">
    <source>
        <dbReference type="ARBA" id="ARBA00022553"/>
    </source>
</evidence>
<evidence type="ECO:0000256" key="6">
    <source>
        <dbReference type="SAM" id="MobiDB-lite"/>
    </source>
</evidence>
<dbReference type="GO" id="GO:0000155">
    <property type="term" value="F:phosphorelay sensor kinase activity"/>
    <property type="evidence" value="ECO:0007669"/>
    <property type="project" value="InterPro"/>
</dbReference>
<dbReference type="SMART" id="SM00388">
    <property type="entry name" value="HisKA"/>
    <property type="match status" value="1"/>
</dbReference>
<dbReference type="SUPFAM" id="SSF47384">
    <property type="entry name" value="Homodimeric domain of signal transducing histidine kinase"/>
    <property type="match status" value="1"/>
</dbReference>
<dbReference type="SMART" id="SM00086">
    <property type="entry name" value="PAC"/>
    <property type="match status" value="3"/>
</dbReference>
<evidence type="ECO:0000256" key="2">
    <source>
        <dbReference type="ARBA" id="ARBA00012438"/>
    </source>
</evidence>
<dbReference type="Gene3D" id="3.30.565.10">
    <property type="entry name" value="Histidine kinase-like ATPase, C-terminal domain"/>
    <property type="match status" value="1"/>
</dbReference>
<dbReference type="NCBIfam" id="TIGR00229">
    <property type="entry name" value="sensory_box"/>
    <property type="match status" value="2"/>
</dbReference>
<feature type="domain" description="Histidine kinase" evidence="7">
    <location>
        <begin position="418"/>
        <end position="636"/>
    </location>
</feature>
<dbReference type="InterPro" id="IPR011006">
    <property type="entry name" value="CheY-like_superfamily"/>
</dbReference>
<dbReference type="InterPro" id="IPR001610">
    <property type="entry name" value="PAC"/>
</dbReference>
<dbReference type="EC" id="2.7.13.3" evidence="2"/>
<dbReference type="CDD" id="cd00130">
    <property type="entry name" value="PAS"/>
    <property type="match status" value="2"/>
</dbReference>
<evidence type="ECO:0000313" key="12">
    <source>
        <dbReference type="Proteomes" id="UP000622580"/>
    </source>
</evidence>
<dbReference type="InterPro" id="IPR000014">
    <property type="entry name" value="PAS"/>
</dbReference>
<dbReference type="PROSITE" id="PS50113">
    <property type="entry name" value="PAC"/>
    <property type="match status" value="3"/>
</dbReference>
<dbReference type="InterPro" id="IPR035965">
    <property type="entry name" value="PAS-like_dom_sf"/>
</dbReference>
<dbReference type="CDD" id="cd17546">
    <property type="entry name" value="REC_hyHK_CKI1_RcsC-like"/>
    <property type="match status" value="1"/>
</dbReference>
<dbReference type="InterPro" id="IPR000700">
    <property type="entry name" value="PAS-assoc_C"/>
</dbReference>
<dbReference type="PANTHER" id="PTHR45339:SF5">
    <property type="entry name" value="HISTIDINE KINASE"/>
    <property type="match status" value="1"/>
</dbReference>
<comment type="catalytic activity">
    <reaction evidence="1">
        <text>ATP + protein L-histidine = ADP + protein N-phospho-L-histidine.</text>
        <dbReference type="EC" id="2.7.13.3"/>
    </reaction>
</comment>
<sequence>MQDLEAPTDTDFESLARHLDRVQRMSSTGSWEWEMPTNGALWSPQIYRIYGRSPSDFAPSYPNFLACVHPDDRQMLETALQRAIEGVEPYDIDHRIVRPSGEVRILHAIGEVEFAPDGSPLRMLGVVSDVTEARARAATLQTELAEINQISAMAEDIASVGHWRYVISTQARTWSPSTFAIFGLDPADGPPPQGGIGMFDPKDHEQLRLAAAGQTDGHTDQREYAITRADGRRGYVRMTGAVERDANGEPSYMYGVIIDVTQAKLREQAIAESEARYRLLADNVTDVIVRYDARGVIEFISPSVRAFGYQPDEIVGRLITELEAAGLDSEALGELAQYRAGLLFPDGRLSETRMQRGDGTAVWMESVETGLYDAAGIFIGVVAVLRDVTERRAMTEALERKQIEAEAASVAKGEFLANMSHEIRTPLNAVIGFAQALEGLGELSDRARTYVTRIVTSGHGLLKIVNEVLDFSRLEAGKVALDPQPLALADFLDDTLSMVLPEARRKGLAVDLRPRDDLPRAVLADAGRLRQVLLNLLGNAVKFADQGRVTLSCAPDSAGRLRFEVTDTGVGIAPEDLARLFRRFSQVDGSNTRQHGGSGLGLAISKALVEAMGGEIGVESVVGKGSSFWFTIAAPDLDERADQPSDGGAPGEDTGRRPLEVLAVDDVAINRELMSILLEPFDVRITQASNGVEAVEAADRTAFDVILMDLQMPVMDGLMATRAIRANSKLNRATPILAVTANVLPPQVEACRDAGMNDHICKPVLPEDFLNKIARWAELKELRVAT</sequence>
<dbReference type="CDD" id="cd16922">
    <property type="entry name" value="HATPase_EvgS-ArcB-TorS-like"/>
    <property type="match status" value="1"/>
</dbReference>
<evidence type="ECO:0000259" key="8">
    <source>
        <dbReference type="PROSITE" id="PS50110"/>
    </source>
</evidence>
<dbReference type="SUPFAM" id="SSF52172">
    <property type="entry name" value="CheY-like"/>
    <property type="match status" value="1"/>
</dbReference>
<dbReference type="AlphaFoldDB" id="A0A941HYH4"/>
<dbReference type="InterPro" id="IPR013655">
    <property type="entry name" value="PAS_fold_3"/>
</dbReference>
<accession>A0A941HYH4</accession>
<dbReference type="SUPFAM" id="SSF55785">
    <property type="entry name" value="PYP-like sensor domain (PAS domain)"/>
    <property type="match status" value="3"/>
</dbReference>
<dbReference type="Pfam" id="PF00072">
    <property type="entry name" value="Response_reg"/>
    <property type="match status" value="1"/>
</dbReference>
<keyword evidence="3 5" id="KW-0597">Phosphoprotein</keyword>
<dbReference type="RefSeq" id="WP_215342600.1">
    <property type="nucleotide sequence ID" value="NZ_JAGSGD010000001.1"/>
</dbReference>
<evidence type="ECO:0000313" key="11">
    <source>
        <dbReference type="EMBL" id="MBR7621435.1"/>
    </source>
</evidence>
<feature type="region of interest" description="Disordered" evidence="6">
    <location>
        <begin position="638"/>
        <end position="657"/>
    </location>
</feature>
<dbReference type="PROSITE" id="PS50110">
    <property type="entry name" value="RESPONSE_REGULATORY"/>
    <property type="match status" value="1"/>
</dbReference>
<proteinExistence type="predicted"/>
<feature type="domain" description="PAC" evidence="10">
    <location>
        <begin position="90"/>
        <end position="142"/>
    </location>
</feature>
<organism evidence="11 12">
    <name type="scientific">Phenylobacterium glaciei</name>
    <dbReference type="NCBI Taxonomy" id="2803784"/>
    <lineage>
        <taxon>Bacteria</taxon>
        <taxon>Pseudomonadati</taxon>
        <taxon>Pseudomonadota</taxon>
        <taxon>Alphaproteobacteria</taxon>
        <taxon>Caulobacterales</taxon>
        <taxon>Caulobacteraceae</taxon>
        <taxon>Phenylobacterium</taxon>
    </lineage>
</organism>
<feature type="domain" description="PAC" evidence="10">
    <location>
        <begin position="220"/>
        <end position="272"/>
    </location>
</feature>
<dbReference type="InterPro" id="IPR001789">
    <property type="entry name" value="Sig_transdc_resp-reg_receiver"/>
</dbReference>
<dbReference type="Gene3D" id="3.30.450.20">
    <property type="entry name" value="PAS domain"/>
    <property type="match status" value="3"/>
</dbReference>
<dbReference type="FunFam" id="3.30.565.10:FF:000010">
    <property type="entry name" value="Sensor histidine kinase RcsC"/>
    <property type="match status" value="1"/>
</dbReference>
<dbReference type="SUPFAM" id="SSF55874">
    <property type="entry name" value="ATPase domain of HSP90 chaperone/DNA topoisomerase II/histidine kinase"/>
    <property type="match status" value="1"/>
</dbReference>
<feature type="modified residue" description="4-aspartylphosphate" evidence="5">
    <location>
        <position position="709"/>
    </location>
</feature>
<evidence type="ECO:0000256" key="1">
    <source>
        <dbReference type="ARBA" id="ARBA00000085"/>
    </source>
</evidence>
<reference evidence="11" key="1">
    <citation type="submission" date="2021-04" db="EMBL/GenBank/DDBJ databases">
        <title>Draft genome assembly of strain Phenylobacterium sp. 20VBR1 using MiniION and Illumina platforms.</title>
        <authorList>
            <person name="Thomas F.A."/>
            <person name="Krishnan K.P."/>
            <person name="Sinha R.K."/>
        </authorList>
    </citation>
    <scope>NUCLEOTIDE SEQUENCE</scope>
    <source>
        <strain evidence="11">20VBR1</strain>
    </source>
</reference>
<evidence type="ECO:0000259" key="10">
    <source>
        <dbReference type="PROSITE" id="PS50113"/>
    </source>
</evidence>
<dbReference type="EMBL" id="JAGSGD010000001">
    <property type="protein sequence ID" value="MBR7621435.1"/>
    <property type="molecule type" value="Genomic_DNA"/>
</dbReference>
<name>A0A941HYH4_9CAUL</name>
<dbReference type="PANTHER" id="PTHR45339">
    <property type="entry name" value="HYBRID SIGNAL TRANSDUCTION HISTIDINE KINASE J"/>
    <property type="match status" value="1"/>
</dbReference>
<dbReference type="InterPro" id="IPR005467">
    <property type="entry name" value="His_kinase_dom"/>
</dbReference>
<dbReference type="PROSITE" id="PS50109">
    <property type="entry name" value="HIS_KIN"/>
    <property type="match status" value="1"/>
</dbReference>
<feature type="domain" description="PAS" evidence="9">
    <location>
        <begin position="42"/>
        <end position="87"/>
    </location>
</feature>
<dbReference type="InterPro" id="IPR036890">
    <property type="entry name" value="HATPase_C_sf"/>
</dbReference>
<dbReference type="PRINTS" id="PR00344">
    <property type="entry name" value="BCTRLSENSOR"/>
</dbReference>
<dbReference type="InterPro" id="IPR004358">
    <property type="entry name" value="Sig_transdc_His_kin-like_C"/>
</dbReference>
<dbReference type="Gene3D" id="2.10.70.100">
    <property type="match status" value="2"/>
</dbReference>
<feature type="domain" description="PAC" evidence="10">
    <location>
        <begin position="348"/>
        <end position="400"/>
    </location>
</feature>
<dbReference type="InterPro" id="IPR003661">
    <property type="entry name" value="HisK_dim/P_dom"/>
</dbReference>
<dbReference type="InterPro" id="IPR036097">
    <property type="entry name" value="HisK_dim/P_sf"/>
</dbReference>
<dbReference type="Pfam" id="PF13426">
    <property type="entry name" value="PAS_9"/>
    <property type="match status" value="1"/>
</dbReference>
<evidence type="ECO:0000256" key="4">
    <source>
        <dbReference type="ARBA" id="ARBA00023012"/>
    </source>
</evidence>
<dbReference type="Pfam" id="PF08447">
    <property type="entry name" value="PAS_3"/>
    <property type="match status" value="1"/>
</dbReference>
<keyword evidence="4" id="KW-0902">Two-component regulatory system</keyword>
<keyword evidence="12" id="KW-1185">Reference proteome</keyword>
<gene>
    <name evidence="11" type="ORF">JKL49_18730</name>
</gene>
<dbReference type="SMART" id="SM00448">
    <property type="entry name" value="REC"/>
    <property type="match status" value="1"/>
</dbReference>
<protein>
    <recommendedName>
        <fullName evidence="2">histidine kinase</fullName>
        <ecNumber evidence="2">2.7.13.3</ecNumber>
    </recommendedName>
</protein>
<evidence type="ECO:0000259" key="9">
    <source>
        <dbReference type="PROSITE" id="PS50112"/>
    </source>
</evidence>
<dbReference type="SMART" id="SM00387">
    <property type="entry name" value="HATPase_c"/>
    <property type="match status" value="1"/>
</dbReference>
<dbReference type="Pfam" id="PF02518">
    <property type="entry name" value="HATPase_c"/>
    <property type="match status" value="1"/>
</dbReference>
<dbReference type="PROSITE" id="PS50112">
    <property type="entry name" value="PAS"/>
    <property type="match status" value="1"/>
</dbReference>
<dbReference type="SMART" id="SM00091">
    <property type="entry name" value="PAS"/>
    <property type="match status" value="2"/>
</dbReference>
<dbReference type="Pfam" id="PF00512">
    <property type="entry name" value="HisKA"/>
    <property type="match status" value="1"/>
</dbReference>